<evidence type="ECO:0000313" key="11">
    <source>
        <dbReference type="EMBL" id="RHN14918.1"/>
    </source>
</evidence>
<dbReference type="InterPro" id="IPR050445">
    <property type="entry name" value="Bact_polysacc_biosynth/exp"/>
</dbReference>
<dbReference type="EMBL" id="QSAJ01000055">
    <property type="protein sequence ID" value="RGW48472.1"/>
    <property type="molecule type" value="Genomic_DNA"/>
</dbReference>
<comment type="caution">
    <text evidence="9">The sequence shown here is derived from an EMBL/GenBank/DDBJ whole genome shotgun (WGS) entry which is preliminary data.</text>
</comment>
<evidence type="ECO:0000256" key="4">
    <source>
        <dbReference type="ARBA" id="ARBA00022692"/>
    </source>
</evidence>
<protein>
    <submittedName>
        <fullName evidence="9">Polysaccharide export protein</fullName>
    </submittedName>
</protein>
<evidence type="ECO:0000256" key="6">
    <source>
        <dbReference type="ARBA" id="ARBA00023136"/>
    </source>
</evidence>
<evidence type="ECO:0000256" key="7">
    <source>
        <dbReference type="SAM" id="Phobius"/>
    </source>
</evidence>
<keyword evidence="6 7" id="KW-0472">Membrane</keyword>
<sequence length="246" mass="26899">MERKYENDEMQIDLIEIFYVLKSKILAILGVGLLFGVLACAYTAFMVKPVYTSTSMVLVMPKEVSLSSSLQLGSQLTSDYSVLITSRPVLSEVVDELGLNIDYKALKNAVSIMNPDGTRILKLSVQYGDAKKAKEIADKLAEVSSEYIGEQMEITPPKIIEKGEIPTSRSNAGMSKMAMMGVLAGMVLCAGVVILQSLLDDTIKTEEDIEKYLGISSLSVIPDRKDYINGTRKKSKRADSGQHGSN</sequence>
<dbReference type="AlphaFoldDB" id="A0A395XHA9"/>
<dbReference type="Proteomes" id="UP000285652">
    <property type="component" value="Unassembled WGS sequence"/>
</dbReference>
<evidence type="ECO:0000313" key="9">
    <source>
        <dbReference type="EMBL" id="RGW48472.1"/>
    </source>
</evidence>
<dbReference type="RefSeq" id="WP_118238178.1">
    <property type="nucleotide sequence ID" value="NZ_QRHN01000024.1"/>
</dbReference>
<gene>
    <name evidence="10" type="ORF">DW658_14065</name>
    <name evidence="9" type="ORF">DWV67_14845</name>
    <name evidence="11" type="ORF">DWZ24_11140</name>
</gene>
<proteinExistence type="inferred from homology"/>
<evidence type="ECO:0000313" key="12">
    <source>
        <dbReference type="Proteomes" id="UP000266376"/>
    </source>
</evidence>
<keyword evidence="5 7" id="KW-1133">Transmembrane helix</keyword>
<evidence type="ECO:0000256" key="1">
    <source>
        <dbReference type="ARBA" id="ARBA00004651"/>
    </source>
</evidence>
<dbReference type="GO" id="GO:0005886">
    <property type="term" value="C:plasma membrane"/>
    <property type="evidence" value="ECO:0007669"/>
    <property type="project" value="UniProtKB-SubCell"/>
</dbReference>
<dbReference type="Proteomes" id="UP000266376">
    <property type="component" value="Unassembled WGS sequence"/>
</dbReference>
<organism evidence="9 12">
    <name type="scientific">Dorea formicigenerans</name>
    <dbReference type="NCBI Taxonomy" id="39486"/>
    <lineage>
        <taxon>Bacteria</taxon>
        <taxon>Bacillati</taxon>
        <taxon>Bacillota</taxon>
        <taxon>Clostridia</taxon>
        <taxon>Lachnospirales</taxon>
        <taxon>Lachnospiraceae</taxon>
        <taxon>Dorea</taxon>
    </lineage>
</organism>
<comment type="similarity">
    <text evidence="2">Belongs to the CpsC/CapA family.</text>
</comment>
<evidence type="ECO:0000256" key="3">
    <source>
        <dbReference type="ARBA" id="ARBA00022475"/>
    </source>
</evidence>
<evidence type="ECO:0000313" key="10">
    <source>
        <dbReference type="EMBL" id="RHF76229.1"/>
    </source>
</evidence>
<dbReference type="PANTHER" id="PTHR32309">
    <property type="entry name" value="TYROSINE-PROTEIN KINASE"/>
    <property type="match status" value="1"/>
</dbReference>
<keyword evidence="4 7" id="KW-0812">Transmembrane</keyword>
<evidence type="ECO:0000313" key="13">
    <source>
        <dbReference type="Proteomes" id="UP000285652"/>
    </source>
</evidence>
<accession>A0A395XHA9</accession>
<feature type="transmembrane region" description="Helical" evidence="7">
    <location>
        <begin position="178"/>
        <end position="199"/>
    </location>
</feature>
<dbReference type="Pfam" id="PF02706">
    <property type="entry name" value="Wzz"/>
    <property type="match status" value="1"/>
</dbReference>
<feature type="transmembrane region" description="Helical" evidence="7">
    <location>
        <begin position="25"/>
        <end position="47"/>
    </location>
</feature>
<evidence type="ECO:0000256" key="5">
    <source>
        <dbReference type="ARBA" id="ARBA00022989"/>
    </source>
</evidence>
<dbReference type="EMBL" id="QRQQ01000010">
    <property type="protein sequence ID" value="RHN14918.1"/>
    <property type="molecule type" value="Genomic_DNA"/>
</dbReference>
<evidence type="ECO:0000256" key="2">
    <source>
        <dbReference type="ARBA" id="ARBA00006683"/>
    </source>
</evidence>
<dbReference type="InterPro" id="IPR003856">
    <property type="entry name" value="LPS_length_determ_N"/>
</dbReference>
<comment type="subcellular location">
    <subcellularLocation>
        <location evidence="1">Cell membrane</location>
        <topology evidence="1">Multi-pass membrane protein</topology>
    </subcellularLocation>
</comment>
<keyword evidence="3" id="KW-1003">Cell membrane</keyword>
<dbReference type="Proteomes" id="UP000285666">
    <property type="component" value="Unassembled WGS sequence"/>
</dbReference>
<dbReference type="GO" id="GO:0004713">
    <property type="term" value="F:protein tyrosine kinase activity"/>
    <property type="evidence" value="ECO:0007669"/>
    <property type="project" value="TreeGrafter"/>
</dbReference>
<evidence type="ECO:0000259" key="8">
    <source>
        <dbReference type="Pfam" id="PF02706"/>
    </source>
</evidence>
<evidence type="ECO:0000313" key="14">
    <source>
        <dbReference type="Proteomes" id="UP000285666"/>
    </source>
</evidence>
<dbReference type="PANTHER" id="PTHR32309:SF13">
    <property type="entry name" value="FERRIC ENTEROBACTIN TRANSPORT PROTEIN FEPE"/>
    <property type="match status" value="1"/>
</dbReference>
<name>A0A395XHA9_9FIRM</name>
<reference evidence="12 13" key="1">
    <citation type="submission" date="2018-08" db="EMBL/GenBank/DDBJ databases">
        <title>A genome reference for cultivated species of the human gut microbiota.</title>
        <authorList>
            <person name="Zou Y."/>
            <person name="Xue W."/>
            <person name="Luo G."/>
        </authorList>
    </citation>
    <scope>NUCLEOTIDE SEQUENCE [LARGE SCALE GENOMIC DNA]</scope>
    <source>
        <strain evidence="9 12">AF12-11</strain>
        <strain evidence="11 13">AF31-13BH</strain>
        <strain evidence="10 14">AM23-7AC</strain>
    </source>
</reference>
<feature type="domain" description="Polysaccharide chain length determinant N-terminal" evidence="8">
    <location>
        <begin position="11"/>
        <end position="97"/>
    </location>
</feature>
<dbReference type="EMBL" id="QRHN01000024">
    <property type="protein sequence ID" value="RHF76229.1"/>
    <property type="molecule type" value="Genomic_DNA"/>
</dbReference>